<organism evidence="1 2">
    <name type="scientific">Marmota monax</name>
    <name type="common">Woodchuck</name>
    <dbReference type="NCBI Taxonomy" id="9995"/>
    <lineage>
        <taxon>Eukaryota</taxon>
        <taxon>Metazoa</taxon>
        <taxon>Chordata</taxon>
        <taxon>Craniata</taxon>
        <taxon>Vertebrata</taxon>
        <taxon>Euteleostomi</taxon>
        <taxon>Mammalia</taxon>
        <taxon>Eutheria</taxon>
        <taxon>Euarchontoglires</taxon>
        <taxon>Glires</taxon>
        <taxon>Rodentia</taxon>
        <taxon>Sciuromorpha</taxon>
        <taxon>Sciuridae</taxon>
        <taxon>Xerinae</taxon>
        <taxon>Marmotini</taxon>
        <taxon>Marmota</taxon>
    </lineage>
</organism>
<evidence type="ECO:0000313" key="1">
    <source>
        <dbReference type="EMBL" id="VTJ55493.1"/>
    </source>
</evidence>
<sequence length="351" mass="37723">MTQLTLCQPRPGSTLATPLCTLGQPQSPSSLIAWVHLATHVAPSGVQAPSRPAPVVPSEECPTWNPEPPTEGSEFCLQPLLFLCCYQKETYQQLQDVRLWPGQDVISKVNALANAIVLLPDPLSEAPEALTLDKASRFLGLLDRVLVEETTPLGPAALLATLHFLKRVTALGAGEPEPLTGPWEQLGRGVVSVASRILEKQVAGAWLSLSEVVGGPMALVASMQRLAPLLSTVLTSEQPRMSIQHHHAGLSGVTMIHSWFTSSVFQYALGVPALEPQASDSSEEADRMQRFLSTQVGSAILSSEVWDAVGEVSTAVTFHLQHQAQVLVVLLGKSPQECLLQFSTQPPNIVH</sequence>
<comment type="caution">
    <text evidence="1">The sequence shown here is derived from an EMBL/GenBank/DDBJ whole genome shotgun (WGS) entry which is preliminary data.</text>
</comment>
<keyword evidence="2" id="KW-1185">Reference proteome</keyword>
<accession>A0A5E4ADR7</accession>
<dbReference type="EMBL" id="CABDUW010000051">
    <property type="protein sequence ID" value="VTJ55493.1"/>
    <property type="molecule type" value="Genomic_DNA"/>
</dbReference>
<gene>
    <name evidence="1" type="ORF">MONAX_5E014174</name>
</gene>
<proteinExistence type="predicted"/>
<dbReference type="Proteomes" id="UP000335636">
    <property type="component" value="Unassembled WGS sequence"/>
</dbReference>
<protein>
    <submittedName>
        <fullName evidence="1">Uncharacterized protein</fullName>
    </submittedName>
</protein>
<evidence type="ECO:0000313" key="2">
    <source>
        <dbReference type="Proteomes" id="UP000335636"/>
    </source>
</evidence>
<name>A0A5E4ADR7_MARMO</name>
<reference evidence="1" key="1">
    <citation type="submission" date="2019-04" db="EMBL/GenBank/DDBJ databases">
        <authorList>
            <person name="Alioto T."/>
            <person name="Alioto T."/>
        </authorList>
    </citation>
    <scope>NUCLEOTIDE SEQUENCE [LARGE SCALE GENOMIC DNA]</scope>
</reference>
<dbReference type="AlphaFoldDB" id="A0A5E4ADR7"/>